<evidence type="ECO:0000256" key="4">
    <source>
        <dbReference type="ARBA" id="ARBA00022833"/>
    </source>
</evidence>
<feature type="region of interest" description="Disordered" evidence="6">
    <location>
        <begin position="1198"/>
        <end position="1321"/>
    </location>
</feature>
<feature type="compositionally biased region" description="Basic and acidic residues" evidence="6">
    <location>
        <begin position="2191"/>
        <end position="2209"/>
    </location>
</feature>
<dbReference type="InterPro" id="IPR035979">
    <property type="entry name" value="RBD_domain_sf"/>
</dbReference>
<feature type="region of interest" description="Disordered" evidence="6">
    <location>
        <begin position="841"/>
        <end position="903"/>
    </location>
</feature>
<feature type="domain" description="Matrin-type" evidence="7">
    <location>
        <begin position="2274"/>
        <end position="2305"/>
    </location>
</feature>
<feature type="compositionally biased region" description="Basic residues" evidence="6">
    <location>
        <begin position="566"/>
        <end position="636"/>
    </location>
</feature>
<comment type="subcellular location">
    <subcellularLocation>
        <location evidence="1">Nucleus</location>
    </subcellularLocation>
</comment>
<feature type="compositionally biased region" description="Basic and acidic residues" evidence="6">
    <location>
        <begin position="2219"/>
        <end position="2231"/>
    </location>
</feature>
<feature type="compositionally biased region" description="Low complexity" evidence="6">
    <location>
        <begin position="1884"/>
        <end position="1902"/>
    </location>
</feature>
<feature type="compositionally biased region" description="Basic residues" evidence="6">
    <location>
        <begin position="653"/>
        <end position="664"/>
    </location>
</feature>
<dbReference type="PANTHER" id="PTHR15491">
    <property type="match status" value="1"/>
</dbReference>
<dbReference type="Proteomes" id="UP001059041">
    <property type="component" value="Unassembled WGS sequence"/>
</dbReference>
<evidence type="ECO:0000256" key="5">
    <source>
        <dbReference type="ARBA" id="ARBA00023242"/>
    </source>
</evidence>
<feature type="compositionally biased region" description="Basic and acidic residues" evidence="6">
    <location>
        <begin position="841"/>
        <end position="855"/>
    </location>
</feature>
<feature type="compositionally biased region" description="Polar residues" evidence="6">
    <location>
        <begin position="1309"/>
        <end position="1321"/>
    </location>
</feature>
<dbReference type="SMART" id="SM00360">
    <property type="entry name" value="RRM"/>
    <property type="match status" value="2"/>
</dbReference>
<feature type="compositionally biased region" description="Low complexity" evidence="6">
    <location>
        <begin position="637"/>
        <end position="652"/>
    </location>
</feature>
<dbReference type="GO" id="GO:0003723">
    <property type="term" value="F:RNA binding"/>
    <property type="evidence" value="ECO:0007669"/>
    <property type="project" value="InterPro"/>
</dbReference>
<keyword evidence="3" id="KW-0863">Zinc-finger</keyword>
<evidence type="ECO:0000256" key="2">
    <source>
        <dbReference type="ARBA" id="ARBA00022723"/>
    </source>
</evidence>
<dbReference type="OrthoDB" id="10072641at2759"/>
<keyword evidence="4" id="KW-0862">Zinc</keyword>
<feature type="compositionally biased region" description="Acidic residues" evidence="6">
    <location>
        <begin position="1948"/>
        <end position="1963"/>
    </location>
</feature>
<dbReference type="SUPFAM" id="SSF54928">
    <property type="entry name" value="RNA-binding domain, RBD"/>
    <property type="match status" value="2"/>
</dbReference>
<feature type="compositionally biased region" description="Basic and acidic residues" evidence="6">
    <location>
        <begin position="2093"/>
        <end position="2107"/>
    </location>
</feature>
<gene>
    <name evidence="8" type="ORF">IRJ41_018687</name>
</gene>
<dbReference type="InterPro" id="IPR026811">
    <property type="entry name" value="CIZ1"/>
</dbReference>
<feature type="compositionally biased region" description="Basic and acidic residues" evidence="6">
    <location>
        <begin position="1236"/>
        <end position="1246"/>
    </location>
</feature>
<feature type="compositionally biased region" description="Polar residues" evidence="6">
    <location>
        <begin position="2179"/>
        <end position="2189"/>
    </location>
</feature>
<feature type="region of interest" description="Disordered" evidence="6">
    <location>
        <begin position="133"/>
        <end position="154"/>
    </location>
</feature>
<feature type="compositionally biased region" description="Basic and acidic residues" evidence="6">
    <location>
        <begin position="209"/>
        <end position="221"/>
    </location>
</feature>
<dbReference type="SMART" id="SM00451">
    <property type="entry name" value="ZnF_U1"/>
    <property type="match status" value="1"/>
</dbReference>
<proteinExistence type="predicted"/>
<feature type="compositionally biased region" description="Basic and acidic residues" evidence="6">
    <location>
        <begin position="1608"/>
        <end position="1622"/>
    </location>
</feature>
<protein>
    <submittedName>
        <fullName evidence="8">Zinc finger protein 638-like</fullName>
    </submittedName>
</protein>
<organism evidence="8 9">
    <name type="scientific">Triplophysa rosa</name>
    <name type="common">Cave loach</name>
    <dbReference type="NCBI Taxonomy" id="992332"/>
    <lineage>
        <taxon>Eukaryota</taxon>
        <taxon>Metazoa</taxon>
        <taxon>Chordata</taxon>
        <taxon>Craniata</taxon>
        <taxon>Vertebrata</taxon>
        <taxon>Euteleostomi</taxon>
        <taxon>Actinopterygii</taxon>
        <taxon>Neopterygii</taxon>
        <taxon>Teleostei</taxon>
        <taxon>Ostariophysi</taxon>
        <taxon>Cypriniformes</taxon>
        <taxon>Nemacheilidae</taxon>
        <taxon>Triplophysa</taxon>
    </lineage>
</organism>
<reference evidence="8" key="1">
    <citation type="submission" date="2021-02" db="EMBL/GenBank/DDBJ databases">
        <title>Comparative genomics reveals that relaxation of natural selection precedes convergent phenotypic evolution of cavefish.</title>
        <authorList>
            <person name="Peng Z."/>
        </authorList>
    </citation>
    <scope>NUCLEOTIDE SEQUENCE</scope>
    <source>
        <tissue evidence="8">Muscle</tissue>
    </source>
</reference>
<dbReference type="InterPro" id="IPR000504">
    <property type="entry name" value="RRM_dom"/>
</dbReference>
<dbReference type="PROSITE" id="PS50171">
    <property type="entry name" value="ZF_MATRIN"/>
    <property type="match status" value="1"/>
</dbReference>
<dbReference type="EMBL" id="JAFHDT010000033">
    <property type="protein sequence ID" value="KAI7790692.1"/>
    <property type="molecule type" value="Genomic_DNA"/>
</dbReference>
<feature type="region of interest" description="Disordered" evidence="6">
    <location>
        <begin position="2030"/>
        <end position="2069"/>
    </location>
</feature>
<feature type="compositionally biased region" description="Polar residues" evidence="6">
    <location>
        <begin position="1214"/>
        <end position="1224"/>
    </location>
</feature>
<feature type="region of interest" description="Disordered" evidence="6">
    <location>
        <begin position="205"/>
        <end position="238"/>
    </location>
</feature>
<feature type="compositionally biased region" description="Low complexity" evidence="6">
    <location>
        <begin position="1132"/>
        <end position="1152"/>
    </location>
</feature>
<dbReference type="GO" id="GO:0005634">
    <property type="term" value="C:nucleus"/>
    <property type="evidence" value="ECO:0007669"/>
    <property type="project" value="UniProtKB-SubCell"/>
</dbReference>
<feature type="compositionally biased region" description="Basic and acidic residues" evidence="6">
    <location>
        <begin position="1459"/>
        <end position="1468"/>
    </location>
</feature>
<feature type="region of interest" description="Disordered" evidence="6">
    <location>
        <begin position="1880"/>
        <end position="1972"/>
    </location>
</feature>
<feature type="compositionally biased region" description="Polar residues" evidence="6">
    <location>
        <begin position="1153"/>
        <end position="1162"/>
    </location>
</feature>
<evidence type="ECO:0000256" key="3">
    <source>
        <dbReference type="ARBA" id="ARBA00022771"/>
    </source>
</evidence>
<comment type="caution">
    <text evidence="8">The sequence shown here is derived from an EMBL/GenBank/DDBJ whole genome shotgun (WGS) entry which is preliminary data.</text>
</comment>
<dbReference type="InterPro" id="IPR012677">
    <property type="entry name" value="Nucleotide-bd_a/b_plait_sf"/>
</dbReference>
<feature type="region of interest" description="Disordered" evidence="6">
    <location>
        <begin position="1428"/>
        <end position="1508"/>
    </location>
</feature>
<evidence type="ECO:0000259" key="7">
    <source>
        <dbReference type="PROSITE" id="PS50171"/>
    </source>
</evidence>
<feature type="region of interest" description="Disordered" evidence="6">
    <location>
        <begin position="2087"/>
        <end position="2246"/>
    </location>
</feature>
<evidence type="ECO:0000313" key="9">
    <source>
        <dbReference type="Proteomes" id="UP001059041"/>
    </source>
</evidence>
<feature type="region of interest" description="Disordered" evidence="6">
    <location>
        <begin position="1132"/>
        <end position="1169"/>
    </location>
</feature>
<sequence length="2331" mass="255286">MCEQRRNWLQPFAINVSRRETTSPVTLFVCVFPPNFFSFALFLESCVPPVANCLNHFGSPPLLDPVSLQLAQIKTQLALHQLNAFAGRSVTPPAIVSPSLTLLNFLKVTMSHPRYNHRGGQFPVDQRPVVPGQYGPGSQPGLVPGSGRHGPGSMSNSRGGLMGNQQMPISLGRQSQISPDLEASIDRNLRGAREEVRLLAQMLQQPKSADPRMKKDMRDKVLPSGGSGFAGTSRSDDVDWSRYQAPSKLLSSSSMDCSQSSSQMFQLSGFGGNVGSRISGTQPPPGQQPLRYTSESASSILASFGLSNEDLELLSHYPDDQLTPDNLPFILRDIRMRKVKRNVNARSELIDSDPRQVIDYGHSSKFGYPEEGPDGFASEHLPEESPKFVREVPAPIFSGIGVKKRPQPCQAASGTAQVSSLQKPLAMDSRPTKTIPGRPAVSQAVLPPSQIPPLLGVPSTMNADNISRPPTANWIPFIPPPVSATITKRLPTPTMMNDYSAATPRIFPHTCSLCNIECVQIKDWIEHQNTNLHIESCRLLRKQYPDWNAEAVPVSRPDPKSEHSSSKRHTRSHSYSRSPSPKRRHDSSRRRRSHSRSRSRSPRRYRRSSRSLSPHRSRSRSPRRKTRVSPYRRRSRTPPYQRSRSPNYNSRRSPGRRSSPHRQQRSSSSERLAKKLIMSSADLSSITDSKTLKAVVESLAPALLAELAKKKSSSTASSSKGASSSSKQPLSPKRSESSSSSKTLTQKTTTYSETTSKGAPGTSCLLRIKGVPSRTTSKELTDAIEPYGKIHTAILLKAINQASVCMEREEDARVLLRCKNMRIHGQLVSIYMEKDSEHDQKKYVKTEKTDKKDIPFKSAHSAKAKESTNAKTPQATKGKPSDPKKTVQMVKTKPAAKPPAKGSETAVVKKVIKKEIPWRKNIIEITDLPEKGFTEDDLTNLAKPFGLTSTPVIAITQKRAYLQMPDMSAAEAMVKAFAETPAKVQEKEINIKMMTRPIDLNYTESLFRVLVGMEKSPEIVTLPERLLIVGNVPKTLEAVKEVETLIQKNGAYKKVLHLNGRIIFEMESATIARNVYIRFLKNPCTVQNNSLTFQMAKPLKLKKKPDPKGSPPVKSAKGKIIVFKAKKTVPAATSVSTASPANSAAASKANPTVSTANAQNKKTPAPPIKIDKAILNDSVMPKKEEVVVKSTSDEAKLDAAAVENTDPSDVKGNMSANAKTTNPESKADGSLNVTQTEKKTPEDESRAVAPEDESKAVAPEDESKAVAPEDESKAVAPEDESKAVAPEDESKAVAPEDESKAVAPECIKTESSGPTGESTVSIKSVEAKPELGFSVPSLESAIADESVMTELDLASSAPTDNTATAITANQSSNSIINGQEIQISEGVSIELGLKSVYNSDVYHEKLAENSNVELMSDMEVGASASSEATALEAMETQSPGESEVQEMKTENQEQVSDLKPSEPFETDIKSQSGDQSPVLEKNVVSEVALESDSTGADSAFALPSPDQNVSDSAIKVLSSSNNSPTVPGAFDDTMLEFPPVTQEILKALELAVHQCRLQSSLRRAEEEAKQKAESEKKAAEKTSSKVSSSSRKPSSSSEKSAQAVKRTTRADNKKVQSEKEKLSQNSGSRGKHVSSSSPETEAASRHRSRGNSDEDAPSARRGGSLGSSSRKSRQESPPSKRPRGHDDDRRSHNKSSQPSKCHSKTRTIKEAKEDEKKMSDETFPFDFDEFVTVDEVGDEETVASSLEPLTKDDKSEEESSPLSTTSSIAKSPTANNSQQKRVSRSITNKTKPFEIENPVIDSAQKIKTEAEETKQVAEPVISQTHQECEPQEESIDNQIKTVGMETPVVQGETTEPYTGTDASAEIGFNVYIEPLKESIEVGPSDQLEQSRSVSSSSPQIESGLTNSDEMSNGHAKQSEPPAADTEDKDEVTVISELASHGAMVTLDEICEGEEEELGQADEEQQLKPDDVPETLLTVDEFVGDDETGVDEYPMDKELQGLVTLDEIVEEEEEEFDSFNPETLVTLDEAKGDDEEIEEVDQRKVKPTSSNIITSPRPEEHVESVQQEEEACDLDELRKMNFVTVDEVGEEEEKQQPSEEVKEKEVKKRLTRAKKRARQTPVRRSTRGKRGVTPSDKEADEPEISTEGDQVTTSIQESLTVDPVDVKPESQKAEIVSAPDASSTEPVSSGTDDEHSRSKDDNITKPERALIETPIADKNASPKEESKTRWETEPSQEPEATKIRSHSPVIEDFTLPPFIPNNPIGVDFVVPKTGFFCRLCSLFYGNEETAKNTHCSSLRHYQNMEKYYKKLKTQQQGGSSTQMTSSQSSASE</sequence>
<feature type="compositionally biased region" description="Basic residues" evidence="6">
    <location>
        <begin position="2108"/>
        <end position="2117"/>
    </location>
</feature>
<keyword evidence="5" id="KW-0539">Nucleus</keyword>
<dbReference type="Gene3D" id="3.30.70.330">
    <property type="match status" value="2"/>
</dbReference>
<feature type="compositionally biased region" description="Low complexity" evidence="6">
    <location>
        <begin position="1584"/>
        <end position="1605"/>
    </location>
</feature>
<keyword evidence="9" id="KW-1185">Reference proteome</keyword>
<dbReference type="InterPro" id="IPR003604">
    <property type="entry name" value="Matrin/U1-like-C_Znf_C2H2"/>
</dbReference>
<dbReference type="PANTHER" id="PTHR15491:SF9">
    <property type="entry name" value="CIP1-INTERACTING ZINC FINGER PROTEIN"/>
    <property type="match status" value="1"/>
</dbReference>
<name>A0A9W7T4S8_TRIRA</name>
<feature type="compositionally biased region" description="Polar residues" evidence="6">
    <location>
        <begin position="2146"/>
        <end position="2158"/>
    </location>
</feature>
<feature type="compositionally biased region" description="Acidic residues" evidence="6">
    <location>
        <begin position="1726"/>
        <end position="1741"/>
    </location>
</feature>
<feature type="compositionally biased region" description="Low complexity" evidence="6">
    <location>
        <begin position="1659"/>
        <end position="1669"/>
    </location>
</feature>
<feature type="compositionally biased region" description="Basic and acidic residues" evidence="6">
    <location>
        <begin position="1804"/>
        <end position="1815"/>
    </location>
</feature>
<feature type="region of interest" description="Disordered" evidence="6">
    <location>
        <begin position="551"/>
        <end position="671"/>
    </location>
</feature>
<keyword evidence="2" id="KW-0479">Metal-binding</keyword>
<feature type="compositionally biased region" description="Polar residues" evidence="6">
    <location>
        <begin position="1768"/>
        <end position="1790"/>
    </location>
</feature>
<evidence type="ECO:0000256" key="6">
    <source>
        <dbReference type="SAM" id="MobiDB-lite"/>
    </source>
</evidence>
<feature type="region of interest" description="Disordered" evidence="6">
    <location>
        <begin position="711"/>
        <end position="770"/>
    </location>
</feature>
<dbReference type="InterPro" id="IPR000690">
    <property type="entry name" value="Matrin/U1-C_Znf_C2H2"/>
</dbReference>
<feature type="compositionally biased region" description="Low complexity" evidence="6">
    <location>
        <begin position="713"/>
        <end position="757"/>
    </location>
</feature>
<feature type="compositionally biased region" description="Basic and acidic residues" evidence="6">
    <location>
        <begin position="1707"/>
        <end position="1720"/>
    </location>
</feature>
<feature type="compositionally biased region" description="Basic and acidic residues" evidence="6">
    <location>
        <begin position="1562"/>
        <end position="1583"/>
    </location>
</feature>
<feature type="region of interest" description="Disordered" evidence="6">
    <location>
        <begin position="2310"/>
        <end position="2331"/>
    </location>
</feature>
<accession>A0A9W7T4S8</accession>
<feature type="compositionally biased region" description="Low complexity" evidence="6">
    <location>
        <begin position="2312"/>
        <end position="2331"/>
    </location>
</feature>
<dbReference type="GO" id="GO:0008270">
    <property type="term" value="F:zinc ion binding"/>
    <property type="evidence" value="ECO:0007669"/>
    <property type="project" value="UniProtKB-KW"/>
</dbReference>
<evidence type="ECO:0000256" key="1">
    <source>
        <dbReference type="ARBA" id="ARBA00004123"/>
    </source>
</evidence>
<evidence type="ECO:0000313" key="8">
    <source>
        <dbReference type="EMBL" id="KAI7790692.1"/>
    </source>
</evidence>
<feature type="region of interest" description="Disordered" evidence="6">
    <location>
        <begin position="1561"/>
        <end position="1839"/>
    </location>
</feature>